<dbReference type="InterPro" id="IPR016024">
    <property type="entry name" value="ARM-type_fold"/>
</dbReference>
<dbReference type="UniPathway" id="UPA00143"/>
<keyword evidence="4" id="KW-0833">Ubl conjugation pathway</keyword>
<dbReference type="InterPro" id="IPR015943">
    <property type="entry name" value="WD40/YVTN_repeat-like_dom_sf"/>
</dbReference>
<dbReference type="GO" id="GO:0080008">
    <property type="term" value="C:Cul4-RING E3 ubiquitin ligase complex"/>
    <property type="evidence" value="ECO:0007669"/>
    <property type="project" value="TreeGrafter"/>
</dbReference>
<dbReference type="PROSITE" id="PS50896">
    <property type="entry name" value="LISH"/>
    <property type="match status" value="1"/>
</dbReference>
<feature type="region of interest" description="Disordered" evidence="6">
    <location>
        <begin position="1187"/>
        <end position="1210"/>
    </location>
</feature>
<dbReference type="InterPro" id="IPR033270">
    <property type="entry name" value="VPRBP/DCAF1"/>
</dbReference>
<feature type="compositionally biased region" description="Acidic residues" evidence="6">
    <location>
        <begin position="1813"/>
        <end position="1836"/>
    </location>
</feature>
<organism evidence="7 8">
    <name type="scientific">Carex littledalei</name>
    <dbReference type="NCBI Taxonomy" id="544730"/>
    <lineage>
        <taxon>Eukaryota</taxon>
        <taxon>Viridiplantae</taxon>
        <taxon>Streptophyta</taxon>
        <taxon>Embryophyta</taxon>
        <taxon>Tracheophyta</taxon>
        <taxon>Spermatophyta</taxon>
        <taxon>Magnoliopsida</taxon>
        <taxon>Liliopsida</taxon>
        <taxon>Poales</taxon>
        <taxon>Cyperaceae</taxon>
        <taxon>Cyperoideae</taxon>
        <taxon>Cariceae</taxon>
        <taxon>Carex</taxon>
        <taxon>Carex subgen. Euthyceras</taxon>
    </lineage>
</organism>
<feature type="region of interest" description="Disordered" evidence="6">
    <location>
        <begin position="1723"/>
        <end position="1836"/>
    </location>
</feature>
<evidence type="ECO:0000313" key="8">
    <source>
        <dbReference type="Proteomes" id="UP000623129"/>
    </source>
</evidence>
<dbReference type="GO" id="GO:0016567">
    <property type="term" value="P:protein ubiquitination"/>
    <property type="evidence" value="ECO:0007669"/>
    <property type="project" value="UniProtKB-UniPathway"/>
</dbReference>
<dbReference type="EMBL" id="SWLB01000007">
    <property type="protein sequence ID" value="KAF3336689.1"/>
    <property type="molecule type" value="Genomic_DNA"/>
</dbReference>
<comment type="similarity">
    <text evidence="3">Belongs to the VPRBP/DCAF1 family.</text>
</comment>
<feature type="compositionally biased region" description="Acidic residues" evidence="6">
    <location>
        <begin position="1763"/>
        <end position="1802"/>
    </location>
</feature>
<feature type="region of interest" description="Disordered" evidence="6">
    <location>
        <begin position="889"/>
        <end position="920"/>
    </location>
</feature>
<feature type="region of interest" description="Disordered" evidence="6">
    <location>
        <begin position="471"/>
        <end position="496"/>
    </location>
</feature>
<evidence type="ECO:0000256" key="5">
    <source>
        <dbReference type="ARBA" id="ARBA00023242"/>
    </source>
</evidence>
<name>A0A833VXK2_9POAL</name>
<dbReference type="InterPro" id="IPR011989">
    <property type="entry name" value="ARM-like"/>
</dbReference>
<proteinExistence type="inferred from homology"/>
<dbReference type="FunFam" id="2.130.10.10:FF:000366">
    <property type="entry name" value="DDB1-and CUL4-associated factor homolog 1"/>
    <property type="match status" value="1"/>
</dbReference>
<dbReference type="PANTHER" id="PTHR13129:SF4">
    <property type="entry name" value="DDB1- AND CUL4-ASSOCIATED FACTOR 1"/>
    <property type="match status" value="1"/>
</dbReference>
<comment type="pathway">
    <text evidence="2">Protein modification; protein ubiquitination.</text>
</comment>
<dbReference type="SUPFAM" id="SSF48371">
    <property type="entry name" value="ARM repeat"/>
    <property type="match status" value="1"/>
</dbReference>
<dbReference type="Pfam" id="PF08513">
    <property type="entry name" value="LisH"/>
    <property type="match status" value="1"/>
</dbReference>
<feature type="compositionally biased region" description="Acidic residues" evidence="6">
    <location>
        <begin position="1730"/>
        <end position="1754"/>
    </location>
</feature>
<dbReference type="SMART" id="SM00667">
    <property type="entry name" value="LisH"/>
    <property type="match status" value="1"/>
</dbReference>
<comment type="subcellular location">
    <subcellularLocation>
        <location evidence="1">Nucleus</location>
    </subcellularLocation>
</comment>
<evidence type="ECO:0000256" key="3">
    <source>
        <dbReference type="ARBA" id="ARBA00008845"/>
    </source>
</evidence>
<keyword evidence="8" id="KW-1185">Reference proteome</keyword>
<accession>A0A833VXK2</accession>
<evidence type="ECO:0000256" key="2">
    <source>
        <dbReference type="ARBA" id="ARBA00004906"/>
    </source>
</evidence>
<feature type="region of interest" description="Disordered" evidence="6">
    <location>
        <begin position="324"/>
        <end position="358"/>
    </location>
</feature>
<protein>
    <submittedName>
        <fullName evidence="7">DDB1- and CUL4-associated factor 1-like protein</fullName>
    </submittedName>
</protein>
<reference evidence="7" key="1">
    <citation type="submission" date="2020-01" db="EMBL/GenBank/DDBJ databases">
        <title>Genome sequence of Kobresia littledalei, the first chromosome-level genome in the family Cyperaceae.</title>
        <authorList>
            <person name="Qu G."/>
        </authorList>
    </citation>
    <scope>NUCLEOTIDE SEQUENCE</scope>
    <source>
        <strain evidence="7">C.B.Clarke</strain>
        <tissue evidence="7">Leaf</tissue>
    </source>
</reference>
<dbReference type="Gene3D" id="2.130.10.10">
    <property type="entry name" value="YVTN repeat-like/Quinoprotein amine dehydrogenase"/>
    <property type="match status" value="1"/>
</dbReference>
<feature type="compositionally biased region" description="Low complexity" evidence="6">
    <location>
        <begin position="1199"/>
        <end position="1210"/>
    </location>
</feature>
<evidence type="ECO:0000256" key="4">
    <source>
        <dbReference type="ARBA" id="ARBA00022786"/>
    </source>
</evidence>
<feature type="compositionally biased region" description="Polar residues" evidence="6">
    <location>
        <begin position="473"/>
        <end position="483"/>
    </location>
</feature>
<comment type="caution">
    <text evidence="7">The sequence shown here is derived from an EMBL/GenBank/DDBJ whole genome shotgun (WGS) entry which is preliminary data.</text>
</comment>
<dbReference type="PANTHER" id="PTHR13129">
    <property type="entry name" value="VPRBP PROTEIN-RELATED"/>
    <property type="match status" value="1"/>
</dbReference>
<evidence type="ECO:0000256" key="6">
    <source>
        <dbReference type="SAM" id="MobiDB-lite"/>
    </source>
</evidence>
<evidence type="ECO:0000256" key="1">
    <source>
        <dbReference type="ARBA" id="ARBA00004123"/>
    </source>
</evidence>
<dbReference type="OrthoDB" id="27563at2759"/>
<feature type="compositionally biased region" description="Polar residues" evidence="6">
    <location>
        <begin position="1144"/>
        <end position="1161"/>
    </location>
</feature>
<dbReference type="Gene3D" id="1.25.10.10">
    <property type="entry name" value="Leucine-rich Repeat Variant"/>
    <property type="match status" value="1"/>
</dbReference>
<feature type="region of interest" description="Disordered" evidence="6">
    <location>
        <begin position="277"/>
        <end position="296"/>
    </location>
</feature>
<keyword evidence="5" id="KW-0539">Nucleus</keyword>
<feature type="region of interest" description="Disordered" evidence="6">
    <location>
        <begin position="1111"/>
        <end position="1168"/>
    </location>
</feature>
<sequence>MTEPAPPVAAEAATAAVATEGGGGGGGDEVDDVAVEKAQKLMDRILETQTNPNPKLIHSLASLLESHEARYLKESNSLSNNGRGSHTIGKLANLIRENDDFYELVFSKFLSENRCPVSISSAAARLLIICSSGWMFPHVFDDAVLDNIKKWVMDDVATSGAANESNWKHLGKNKPTDAELLRTYSVGLLAIALNGDGPLVEEILTLGVSAKLMHFLRVRVLGDATSSQKGNSTLPPAGVSVRVKDDARVKLRIGDQISDKVTIPRLLGDANGDLLSSELTDSSPEMVGSRDISEEHGDVTNNLGVLEGKGQLADENSLRIRKVKNRGKGKAGEGILGNERTLMSPGSNRGLRDRSLGKGEEANKRNFDSKKTLGSVDSNVGSICGESNDERLRDCVIGSKDISEIVLRAIGAAESEAKAAGAPYEAVKAAGDAAAELVKTAALEVWKKNNDEDAALAAANEAASTVVDAAMSTDVSRSDQSNTRPDEPKPEDTSEDAALEDFTILDQEPLCQLREIYCIQCLEILGEYVEALGPILHEKGVDVCLALLQRTNKDQETVALLLPEVLKLINALGAHKKFAALFVDRGGIQKLLEVRRLPHTFVGLSLCLFTIGSLQGIMERVSALPPDVVNRVVELALQLLECQQDPARKNAAIFFGSAFVFRAILDSFDSKEGLQKFLNILQNAASVRSGGGNATPNPNPEVLTTSEKQIAYHTCVALRQYFRAHLLLLVDYLRPNKGTRGGARSGSGARSAYKPLDISSEAIDAVFVQIQRDRKLGTNLVRARWPVVDRFLALNGHITLLELCQAPPVERYLHDMAQYAFGILHIVTFVPCTRKLIVTAQLSNNRVGMAVILDAAHAANYVDPEVIRPALNVLINLVCPPPSISNKPSAIPSSNNAPPVSLPTSDKSTSNPSNTNTSAVTSALVGDRRITLGSGAGCAGLAAQLEQGYRQAREAVRANNGIKVLLNLLNSRVIIPPGTVESIRAHACRVLLGLAIDDTIAHILTKLQVGKKLSELIRDSTGQPSGGDQGRWQKELTNVAIELIAILTNSGKATTLAATDAAAPALRRIERAAIAAATPISYHSRELLQLIHEHLQASGLKSTADTLLKEADIPPLPSSGSGSGPPPPLHQTSLQEPPSLPIQWPSSRTNSSFLQDASKSVSPDDDITFKRSDSALKRKPLVFSSNTKSNAALKPPTESSSAAAPDSIADTEAQYKSPIVLPMKRKFNESKDSLSLTPTFTKRVATADLVSYRSPLCQTPGPTRRPNDAPPIVSPTSLNLSGRANFNSIPVDNLDDVNYTPGIPGILTTGTATPSHLVPASTDMQPGNSDRMTLDSLVVQYLKHQHRQCPTPITTLPPLSLLQPHVCPEPSRALGAPTNVTARMTAREIKKQFNAAHCPRRDRQFIYSRFRPCRTCRDDVTLLTCMTFLGDSSRIATGNYSGELKIFDCNSGKIVESHSAHQTLVTLVQSADQHVLSSTQYEVRLWDAYSMSGGPLHSFDGCKAARFSHSGARFAALSVEQAQKEVLLYDVQTCNLELRLPDNGLASRGGGGSGKNHAPSLIHFSPCDDMLLWNGVLWDRRSASAVHRFDQFTDYGGGGFHPAGNEVILNSEVWDLRKFKLLRSVPSLDQTVITFNGTGDVIYAILRRNLEDMSSAIQTRRVRHPLFPAFRTIDSSNYSEIATVQVDRCVLDLAVDPADSLVGVVAMDDHEEMFSSARLYEVGRRRAADDDSDPDDGGETEEEESDDEESDGDDMNAMLDLAAADDSDDILSESDNDEDIDLLDSDSENEDGEFNDVDDLDLGADLLGMMADAGDEDGDDDDSDVVSISSDDEFGL</sequence>
<evidence type="ECO:0000313" key="7">
    <source>
        <dbReference type="EMBL" id="KAF3336689.1"/>
    </source>
</evidence>
<dbReference type="InterPro" id="IPR006594">
    <property type="entry name" value="LisH"/>
</dbReference>
<dbReference type="Proteomes" id="UP000623129">
    <property type="component" value="Unassembled WGS sequence"/>
</dbReference>
<dbReference type="SUPFAM" id="SSF50978">
    <property type="entry name" value="WD40 repeat-like"/>
    <property type="match status" value="1"/>
</dbReference>
<dbReference type="GO" id="GO:0005634">
    <property type="term" value="C:nucleus"/>
    <property type="evidence" value="ECO:0007669"/>
    <property type="project" value="UniProtKB-SubCell"/>
</dbReference>
<dbReference type="InterPro" id="IPR036322">
    <property type="entry name" value="WD40_repeat_dom_sf"/>
</dbReference>
<feature type="compositionally biased region" description="Low complexity" evidence="6">
    <location>
        <begin position="1803"/>
        <end position="1812"/>
    </location>
</feature>
<gene>
    <name evidence="7" type="ORF">FCM35_KLT19275</name>
</gene>